<evidence type="ECO:0000313" key="3">
    <source>
        <dbReference type="Proteomes" id="UP001209878"/>
    </source>
</evidence>
<gene>
    <name evidence="2" type="ORF">NP493_420g03011</name>
</gene>
<sequence>MRCLFSPLWDTEGVYWALRYLHQRLLEICVCNEYQDSVTFRKRSESLPTLHVPTPLFPGPNPMETNGVSDDPGICPEKAKPSPGKETGKKEPSFKKMRVTELKQSFGDRMKHRLRRR</sequence>
<evidence type="ECO:0000313" key="2">
    <source>
        <dbReference type="EMBL" id="KAK2180915.1"/>
    </source>
</evidence>
<dbReference type="AlphaFoldDB" id="A0AAD9L1M2"/>
<dbReference type="Proteomes" id="UP001209878">
    <property type="component" value="Unassembled WGS sequence"/>
</dbReference>
<proteinExistence type="predicted"/>
<reference evidence="2" key="1">
    <citation type="journal article" date="2023" name="Mol. Biol. Evol.">
        <title>Third-Generation Sequencing Reveals the Adaptive Role of the Epigenome in Three Deep-Sea Polychaetes.</title>
        <authorList>
            <person name="Perez M."/>
            <person name="Aroh O."/>
            <person name="Sun Y."/>
            <person name="Lan Y."/>
            <person name="Juniper S.K."/>
            <person name="Young C.R."/>
            <person name="Angers B."/>
            <person name="Qian P.Y."/>
        </authorList>
    </citation>
    <scope>NUCLEOTIDE SEQUENCE</scope>
    <source>
        <strain evidence="2">R07B-5</strain>
    </source>
</reference>
<keyword evidence="3" id="KW-1185">Reference proteome</keyword>
<protein>
    <submittedName>
        <fullName evidence="2">Uncharacterized protein</fullName>
    </submittedName>
</protein>
<feature type="compositionally biased region" description="Basic and acidic residues" evidence="1">
    <location>
        <begin position="86"/>
        <end position="97"/>
    </location>
</feature>
<feature type="region of interest" description="Disordered" evidence="1">
    <location>
        <begin position="49"/>
        <end position="97"/>
    </location>
</feature>
<name>A0AAD9L1M2_RIDPI</name>
<accession>A0AAD9L1M2</accession>
<evidence type="ECO:0000256" key="1">
    <source>
        <dbReference type="SAM" id="MobiDB-lite"/>
    </source>
</evidence>
<comment type="caution">
    <text evidence="2">The sequence shown here is derived from an EMBL/GenBank/DDBJ whole genome shotgun (WGS) entry which is preliminary data.</text>
</comment>
<dbReference type="EMBL" id="JAODUO010000420">
    <property type="protein sequence ID" value="KAK2180915.1"/>
    <property type="molecule type" value="Genomic_DNA"/>
</dbReference>
<organism evidence="2 3">
    <name type="scientific">Ridgeia piscesae</name>
    <name type="common">Tubeworm</name>
    <dbReference type="NCBI Taxonomy" id="27915"/>
    <lineage>
        <taxon>Eukaryota</taxon>
        <taxon>Metazoa</taxon>
        <taxon>Spiralia</taxon>
        <taxon>Lophotrochozoa</taxon>
        <taxon>Annelida</taxon>
        <taxon>Polychaeta</taxon>
        <taxon>Sedentaria</taxon>
        <taxon>Canalipalpata</taxon>
        <taxon>Sabellida</taxon>
        <taxon>Siboglinidae</taxon>
        <taxon>Ridgeia</taxon>
    </lineage>
</organism>